<dbReference type="GO" id="GO:0030170">
    <property type="term" value="F:pyridoxal phosphate binding"/>
    <property type="evidence" value="ECO:0007669"/>
    <property type="project" value="InterPro"/>
</dbReference>
<dbReference type="GO" id="GO:0010121">
    <property type="term" value="P:L-arginine catabolic process to proline via ornithine"/>
    <property type="evidence" value="ECO:0007669"/>
    <property type="project" value="TreeGrafter"/>
</dbReference>
<dbReference type="InterPro" id="IPR015422">
    <property type="entry name" value="PyrdxlP-dep_Trfase_small"/>
</dbReference>
<evidence type="ECO:0000256" key="7">
    <source>
        <dbReference type="ARBA" id="ARBA00022898"/>
    </source>
</evidence>
<dbReference type="Gene3D" id="3.40.640.10">
    <property type="entry name" value="Type I PLP-dependent aspartate aminotransferase-like (Major domain)"/>
    <property type="match status" value="1"/>
</dbReference>
<organism evidence="10 11">
    <name type="scientific">Crucibulum laeve</name>
    <dbReference type="NCBI Taxonomy" id="68775"/>
    <lineage>
        <taxon>Eukaryota</taxon>
        <taxon>Fungi</taxon>
        <taxon>Dikarya</taxon>
        <taxon>Basidiomycota</taxon>
        <taxon>Agaricomycotina</taxon>
        <taxon>Agaricomycetes</taxon>
        <taxon>Agaricomycetidae</taxon>
        <taxon>Agaricales</taxon>
        <taxon>Agaricineae</taxon>
        <taxon>Nidulariaceae</taxon>
        <taxon>Crucibulum</taxon>
    </lineage>
</organism>
<dbReference type="AlphaFoldDB" id="A0A5C3LVB3"/>
<sequence length="446" mass="48807">MNRRGRWIVRNRGCGEEHLIISSIYHPLPVVFDSAKGAKVWDPEGKEYIDMLSAYSAVNQGHCHPRIVATLVEQAQKLTLSSRAFYNSVFGRFAQQITEMFGYDMVLPMNTGAEAVETAVKLARKWAYMKKGVKEGEAMVLSVEGNFHGRTLGIISMSTDPESRGGFGPYLEGVGPTFIDNGKKRTIRYGVVEDVERALALYGEKVAAFLVEPIQGEAGIVVPPEGYLKKVQELCKKHNVLLICDEIQTGLCRTGKMLASEYEDIRPDMVLLGKALSGGVYPVSAVLADREVMLCIKPGEHGSTYGGNPLGCAVAMTALNVLVDEKLADRAMRLGNYFRDAISALNSPLVASVRGRGLLNAVVIDETKSQKGRTAWQFCLLLKSRGVLAKPTHVNIIRFAPPLVIDEEDLKKAVGIIGECLEDLDKLDDIPGEVESELGHTDNLTL</sequence>
<accession>A0A5C3LVB3</accession>
<dbReference type="Proteomes" id="UP000308652">
    <property type="component" value="Unassembled WGS sequence"/>
</dbReference>
<evidence type="ECO:0000256" key="8">
    <source>
        <dbReference type="RuleBase" id="RU003560"/>
    </source>
</evidence>
<dbReference type="OrthoDB" id="10261433at2759"/>
<dbReference type="GO" id="GO:0004587">
    <property type="term" value="F:ornithine aminotransferase activity"/>
    <property type="evidence" value="ECO:0007669"/>
    <property type="project" value="UniProtKB-EC"/>
</dbReference>
<keyword evidence="6 9" id="KW-0808">Transferase</keyword>
<evidence type="ECO:0000256" key="9">
    <source>
        <dbReference type="RuleBase" id="RU365036"/>
    </source>
</evidence>
<comment type="catalytic activity">
    <reaction evidence="9">
        <text>a 2-oxocarboxylate + L-ornithine = L-glutamate 5-semialdehyde + an L-alpha-amino acid</text>
        <dbReference type="Rhea" id="RHEA:13877"/>
        <dbReference type="ChEBI" id="CHEBI:35179"/>
        <dbReference type="ChEBI" id="CHEBI:46911"/>
        <dbReference type="ChEBI" id="CHEBI:58066"/>
        <dbReference type="ChEBI" id="CHEBI:59869"/>
        <dbReference type="EC" id="2.6.1.13"/>
    </reaction>
</comment>
<evidence type="ECO:0000313" key="11">
    <source>
        <dbReference type="Proteomes" id="UP000308652"/>
    </source>
</evidence>
<dbReference type="InterPro" id="IPR050103">
    <property type="entry name" value="Class-III_PLP-dep_AT"/>
</dbReference>
<protein>
    <recommendedName>
        <fullName evidence="4 9">Ornithine aminotransferase</fullName>
        <ecNumber evidence="4 9">2.6.1.13</ecNumber>
    </recommendedName>
</protein>
<evidence type="ECO:0000256" key="1">
    <source>
        <dbReference type="ARBA" id="ARBA00001933"/>
    </source>
</evidence>
<evidence type="ECO:0000256" key="3">
    <source>
        <dbReference type="ARBA" id="ARBA00008954"/>
    </source>
</evidence>
<dbReference type="SUPFAM" id="SSF53383">
    <property type="entry name" value="PLP-dependent transferases"/>
    <property type="match status" value="1"/>
</dbReference>
<dbReference type="PANTHER" id="PTHR11986:SF18">
    <property type="entry name" value="ORNITHINE AMINOTRANSFERASE, MITOCHONDRIAL"/>
    <property type="match status" value="1"/>
</dbReference>
<keyword evidence="11" id="KW-1185">Reference proteome</keyword>
<dbReference type="GO" id="GO:0042802">
    <property type="term" value="F:identical protein binding"/>
    <property type="evidence" value="ECO:0007669"/>
    <property type="project" value="TreeGrafter"/>
</dbReference>
<evidence type="ECO:0000256" key="5">
    <source>
        <dbReference type="ARBA" id="ARBA00022576"/>
    </source>
</evidence>
<comment type="cofactor">
    <cofactor evidence="1 9">
        <name>pyridoxal 5'-phosphate</name>
        <dbReference type="ChEBI" id="CHEBI:597326"/>
    </cofactor>
</comment>
<dbReference type="InterPro" id="IPR049704">
    <property type="entry name" value="Aminotrans_3_PPA_site"/>
</dbReference>
<dbReference type="InterPro" id="IPR005814">
    <property type="entry name" value="Aminotrans_3"/>
</dbReference>
<dbReference type="FunFam" id="3.40.640.10:FF:000011">
    <property type="entry name" value="Ornithine aminotransferase"/>
    <property type="match status" value="1"/>
</dbReference>
<evidence type="ECO:0000256" key="4">
    <source>
        <dbReference type="ARBA" id="ARBA00012924"/>
    </source>
</evidence>
<dbReference type="InterPro" id="IPR015421">
    <property type="entry name" value="PyrdxlP-dep_Trfase_major"/>
</dbReference>
<evidence type="ECO:0000256" key="6">
    <source>
        <dbReference type="ARBA" id="ARBA00022679"/>
    </source>
</evidence>
<dbReference type="PROSITE" id="PS00600">
    <property type="entry name" value="AA_TRANSFER_CLASS_3"/>
    <property type="match status" value="1"/>
</dbReference>
<dbReference type="GO" id="GO:0005737">
    <property type="term" value="C:cytoplasm"/>
    <property type="evidence" value="ECO:0007669"/>
    <property type="project" value="TreeGrafter"/>
</dbReference>
<comment type="pathway">
    <text evidence="2 9">Amino-acid biosynthesis; L-proline biosynthesis; L-glutamate 5-semialdehyde from L-ornithine: step 1/1.</text>
</comment>
<dbReference type="Gene3D" id="3.90.1150.10">
    <property type="entry name" value="Aspartate Aminotransferase, domain 1"/>
    <property type="match status" value="1"/>
</dbReference>
<dbReference type="GO" id="GO:0055129">
    <property type="term" value="P:L-proline biosynthetic process"/>
    <property type="evidence" value="ECO:0007669"/>
    <property type="project" value="UniProtKB-UniPathway"/>
</dbReference>
<name>A0A5C3LVB3_9AGAR</name>
<reference evidence="10 11" key="1">
    <citation type="journal article" date="2019" name="Nat. Ecol. Evol.">
        <title>Megaphylogeny resolves global patterns of mushroom evolution.</title>
        <authorList>
            <person name="Varga T."/>
            <person name="Krizsan K."/>
            <person name="Foldi C."/>
            <person name="Dima B."/>
            <person name="Sanchez-Garcia M."/>
            <person name="Sanchez-Ramirez S."/>
            <person name="Szollosi G.J."/>
            <person name="Szarkandi J.G."/>
            <person name="Papp V."/>
            <person name="Albert L."/>
            <person name="Andreopoulos W."/>
            <person name="Angelini C."/>
            <person name="Antonin V."/>
            <person name="Barry K.W."/>
            <person name="Bougher N.L."/>
            <person name="Buchanan P."/>
            <person name="Buyck B."/>
            <person name="Bense V."/>
            <person name="Catcheside P."/>
            <person name="Chovatia M."/>
            <person name="Cooper J."/>
            <person name="Damon W."/>
            <person name="Desjardin D."/>
            <person name="Finy P."/>
            <person name="Geml J."/>
            <person name="Haridas S."/>
            <person name="Hughes K."/>
            <person name="Justo A."/>
            <person name="Karasinski D."/>
            <person name="Kautmanova I."/>
            <person name="Kiss B."/>
            <person name="Kocsube S."/>
            <person name="Kotiranta H."/>
            <person name="LaButti K.M."/>
            <person name="Lechner B.E."/>
            <person name="Liimatainen K."/>
            <person name="Lipzen A."/>
            <person name="Lukacs Z."/>
            <person name="Mihaltcheva S."/>
            <person name="Morgado L.N."/>
            <person name="Niskanen T."/>
            <person name="Noordeloos M.E."/>
            <person name="Ohm R.A."/>
            <person name="Ortiz-Santana B."/>
            <person name="Ovrebo C."/>
            <person name="Racz N."/>
            <person name="Riley R."/>
            <person name="Savchenko A."/>
            <person name="Shiryaev A."/>
            <person name="Soop K."/>
            <person name="Spirin V."/>
            <person name="Szebenyi C."/>
            <person name="Tomsovsky M."/>
            <person name="Tulloss R.E."/>
            <person name="Uehling J."/>
            <person name="Grigoriev I.V."/>
            <person name="Vagvolgyi C."/>
            <person name="Papp T."/>
            <person name="Martin F.M."/>
            <person name="Miettinen O."/>
            <person name="Hibbett D.S."/>
            <person name="Nagy L.G."/>
        </authorList>
    </citation>
    <scope>NUCLEOTIDE SEQUENCE [LARGE SCALE GENOMIC DNA]</scope>
    <source>
        <strain evidence="10 11">CBS 166.37</strain>
    </source>
</reference>
<proteinExistence type="inferred from homology"/>
<comment type="similarity">
    <text evidence="3 8">Belongs to the class-III pyridoxal-phosphate-dependent aminotransferase family.</text>
</comment>
<dbReference type="UniPathway" id="UPA00098">
    <property type="reaction ID" value="UER00358"/>
</dbReference>
<dbReference type="InterPro" id="IPR015424">
    <property type="entry name" value="PyrdxlP-dep_Trfase"/>
</dbReference>
<keyword evidence="5 9" id="KW-0032">Aminotransferase</keyword>
<dbReference type="STRING" id="68775.A0A5C3LVB3"/>
<gene>
    <name evidence="10" type="ORF">BDQ12DRAFT_687232</name>
</gene>
<dbReference type="CDD" id="cd00610">
    <property type="entry name" value="OAT_like"/>
    <property type="match status" value="1"/>
</dbReference>
<dbReference type="GO" id="GO:0019544">
    <property type="term" value="P:L-arginine catabolic process to L-glutamate"/>
    <property type="evidence" value="ECO:0007669"/>
    <property type="project" value="TreeGrafter"/>
</dbReference>
<dbReference type="PIRSF" id="PIRSF000521">
    <property type="entry name" value="Transaminase_4ab_Lys_Orn"/>
    <property type="match status" value="1"/>
</dbReference>
<evidence type="ECO:0000313" key="10">
    <source>
        <dbReference type="EMBL" id="TFK36056.1"/>
    </source>
</evidence>
<dbReference type="InterPro" id="IPR010164">
    <property type="entry name" value="Orn_aminotrans"/>
</dbReference>
<dbReference type="NCBIfam" id="TIGR01885">
    <property type="entry name" value="Orn_aminotrans"/>
    <property type="match status" value="1"/>
</dbReference>
<evidence type="ECO:0000256" key="2">
    <source>
        <dbReference type="ARBA" id="ARBA00004998"/>
    </source>
</evidence>
<keyword evidence="7 8" id="KW-0663">Pyridoxal phosphate</keyword>
<dbReference type="PANTHER" id="PTHR11986">
    <property type="entry name" value="AMINOTRANSFERASE CLASS III"/>
    <property type="match status" value="1"/>
</dbReference>
<dbReference type="Pfam" id="PF00202">
    <property type="entry name" value="Aminotran_3"/>
    <property type="match status" value="1"/>
</dbReference>
<dbReference type="FunFam" id="3.90.1150.10:FF:000152">
    <property type="entry name" value="Ornithine aminotransferase"/>
    <property type="match status" value="1"/>
</dbReference>
<dbReference type="EMBL" id="ML213616">
    <property type="protein sequence ID" value="TFK36056.1"/>
    <property type="molecule type" value="Genomic_DNA"/>
</dbReference>
<dbReference type="EC" id="2.6.1.13" evidence="4 9"/>